<comment type="caution">
    <text evidence="4">The sequence shown here is derived from an EMBL/GenBank/DDBJ whole genome shotgun (WGS) entry which is preliminary data.</text>
</comment>
<dbReference type="InterPro" id="IPR028098">
    <property type="entry name" value="Glyco_trans_4-like_N"/>
</dbReference>
<dbReference type="AlphaFoldDB" id="A0A538TMC4"/>
<feature type="domain" description="Glycosyltransferase subfamily 4-like N-terminal" evidence="3">
    <location>
        <begin position="16"/>
        <end position="177"/>
    </location>
</feature>
<dbReference type="GO" id="GO:0016757">
    <property type="term" value="F:glycosyltransferase activity"/>
    <property type="evidence" value="ECO:0007669"/>
    <property type="project" value="InterPro"/>
</dbReference>
<evidence type="ECO:0000259" key="3">
    <source>
        <dbReference type="Pfam" id="PF13439"/>
    </source>
</evidence>
<evidence type="ECO:0000313" key="5">
    <source>
        <dbReference type="Proteomes" id="UP000317691"/>
    </source>
</evidence>
<name>A0A538TMC4_UNCEI</name>
<evidence type="ECO:0000313" key="4">
    <source>
        <dbReference type="EMBL" id="TMQ64770.1"/>
    </source>
</evidence>
<proteinExistence type="predicted"/>
<dbReference type="InterPro" id="IPR001296">
    <property type="entry name" value="Glyco_trans_1"/>
</dbReference>
<dbReference type="Gene3D" id="3.40.50.2000">
    <property type="entry name" value="Glycogen Phosphorylase B"/>
    <property type="match status" value="2"/>
</dbReference>
<protein>
    <submittedName>
        <fullName evidence="4">Glycosyltransferase family 4 protein</fullName>
    </submittedName>
</protein>
<keyword evidence="4" id="KW-0808">Transferase</keyword>
<dbReference type="SUPFAM" id="SSF53756">
    <property type="entry name" value="UDP-Glycosyltransferase/glycogen phosphorylase"/>
    <property type="match status" value="1"/>
</dbReference>
<feature type="region of interest" description="Disordered" evidence="1">
    <location>
        <begin position="371"/>
        <end position="396"/>
    </location>
</feature>
<dbReference type="CDD" id="cd03801">
    <property type="entry name" value="GT4_PimA-like"/>
    <property type="match status" value="1"/>
</dbReference>
<accession>A0A538TMC4</accession>
<organism evidence="4 5">
    <name type="scientific">Eiseniibacteriota bacterium</name>
    <dbReference type="NCBI Taxonomy" id="2212470"/>
    <lineage>
        <taxon>Bacteria</taxon>
        <taxon>Candidatus Eiseniibacteriota</taxon>
    </lineage>
</organism>
<reference evidence="4 5" key="1">
    <citation type="journal article" date="2019" name="Nat. Microbiol.">
        <title>Mediterranean grassland soil C-N compound turnover is dependent on rainfall and depth, and is mediated by genomically divergent microorganisms.</title>
        <authorList>
            <person name="Diamond S."/>
            <person name="Andeer P.F."/>
            <person name="Li Z."/>
            <person name="Crits-Christoph A."/>
            <person name="Burstein D."/>
            <person name="Anantharaman K."/>
            <person name="Lane K.R."/>
            <person name="Thomas B.C."/>
            <person name="Pan C."/>
            <person name="Northen T.R."/>
            <person name="Banfield J.F."/>
        </authorList>
    </citation>
    <scope>NUCLEOTIDE SEQUENCE [LARGE SCALE GENOMIC DNA]</scope>
    <source>
        <strain evidence="4">WS_9</strain>
    </source>
</reference>
<dbReference type="Proteomes" id="UP000317691">
    <property type="component" value="Unassembled WGS sequence"/>
</dbReference>
<dbReference type="EMBL" id="VBOZ01000017">
    <property type="protein sequence ID" value="TMQ64770.1"/>
    <property type="molecule type" value="Genomic_DNA"/>
</dbReference>
<dbReference type="PANTHER" id="PTHR45947:SF3">
    <property type="entry name" value="SULFOQUINOVOSYL TRANSFERASE SQD2"/>
    <property type="match status" value="1"/>
</dbReference>
<gene>
    <name evidence="4" type="ORF">E6K79_06960</name>
</gene>
<evidence type="ECO:0000256" key="1">
    <source>
        <dbReference type="SAM" id="MobiDB-lite"/>
    </source>
</evidence>
<dbReference type="PANTHER" id="PTHR45947">
    <property type="entry name" value="SULFOQUINOVOSYL TRANSFERASE SQD2"/>
    <property type="match status" value="1"/>
</dbReference>
<dbReference type="Pfam" id="PF13439">
    <property type="entry name" value="Glyco_transf_4"/>
    <property type="match status" value="1"/>
</dbReference>
<feature type="domain" description="Glycosyl transferase family 1" evidence="2">
    <location>
        <begin position="187"/>
        <end position="347"/>
    </location>
</feature>
<evidence type="ECO:0000259" key="2">
    <source>
        <dbReference type="Pfam" id="PF00534"/>
    </source>
</evidence>
<dbReference type="InterPro" id="IPR050194">
    <property type="entry name" value="Glycosyltransferase_grp1"/>
</dbReference>
<sequence length="396" mass="43286">MPLRIAVVSQAYHPAVGGVTEHVDATVRVLRARGHEVTIVTSRFAQGVPDEPGVIRIGRNLVIPYNGAENNMTVGMGLPRRLAGILEQGRFDVIHTHCPLSPVLPLLTLRLARCPVVGTFHSSVSSDIPFRMFRGPLLPLYRRIDQTLAVSETARRCVERYFPGPLEIVPNGVDHARFRPDLPRLERFDDGVRNILFVGRFDPRKGLPDLMHACAELAREGMEFRLILVGDGGLRGQVERLAHGPLEGRVHFEGKVGHERLPRYYASADIFCSPAREGESFGLVLLEAMASGVPIVATDLAGYRTVLTHGDEGLLAPPRDPAALASALRRLLKDPALRARIGERGIETARAYGWERIVDRLETIYTTLADPARAGGAPGPRPTGLPETAPLVAAVR</sequence>
<dbReference type="Pfam" id="PF00534">
    <property type="entry name" value="Glycos_transf_1"/>
    <property type="match status" value="1"/>
</dbReference>